<name>A0A0W0FZE5_MONRR</name>
<accession>A0A0W0FZE5</accession>
<dbReference type="Proteomes" id="UP000054988">
    <property type="component" value="Unassembled WGS sequence"/>
</dbReference>
<reference evidence="6 7" key="1">
    <citation type="submission" date="2015-12" db="EMBL/GenBank/DDBJ databases">
        <title>Draft genome sequence of Moniliophthora roreri, the causal agent of frosty pod rot of cacao.</title>
        <authorList>
            <person name="Aime M.C."/>
            <person name="Diaz-Valderrama J.R."/>
            <person name="Kijpornyongpan T."/>
            <person name="Phillips-Mora W."/>
        </authorList>
    </citation>
    <scope>NUCLEOTIDE SEQUENCE [LARGE SCALE GENOMIC DNA]</scope>
    <source>
        <strain evidence="6 7">MCA 2952</strain>
    </source>
</reference>
<feature type="region of interest" description="Disordered" evidence="5">
    <location>
        <begin position="1"/>
        <end position="173"/>
    </location>
</feature>
<gene>
    <name evidence="6" type="ORF">WG66_5846</name>
</gene>
<dbReference type="EMBL" id="LATX01001438">
    <property type="protein sequence ID" value="KTB41697.1"/>
    <property type="molecule type" value="Genomic_DNA"/>
</dbReference>
<evidence type="ECO:0000256" key="2">
    <source>
        <dbReference type="ARBA" id="ARBA00022478"/>
    </source>
</evidence>
<feature type="region of interest" description="Disordered" evidence="5">
    <location>
        <begin position="302"/>
        <end position="321"/>
    </location>
</feature>
<feature type="compositionally biased region" description="Acidic residues" evidence="5">
    <location>
        <begin position="160"/>
        <end position="173"/>
    </location>
</feature>
<dbReference type="PANTHER" id="PTHR13408">
    <property type="entry name" value="DNA-DIRECTED RNA POLYMERASE III"/>
    <property type="match status" value="1"/>
</dbReference>
<feature type="compositionally biased region" description="Basic and acidic residues" evidence="5">
    <location>
        <begin position="148"/>
        <end position="159"/>
    </location>
</feature>
<keyword evidence="2" id="KW-0240">DNA-directed RNA polymerase</keyword>
<feature type="compositionally biased region" description="Pro residues" evidence="5">
    <location>
        <begin position="60"/>
        <end position="69"/>
    </location>
</feature>
<keyword evidence="3" id="KW-0804">Transcription</keyword>
<feature type="compositionally biased region" description="Basic and acidic residues" evidence="5">
    <location>
        <begin position="74"/>
        <end position="83"/>
    </location>
</feature>
<dbReference type="GO" id="GO:0005666">
    <property type="term" value="C:RNA polymerase III complex"/>
    <property type="evidence" value="ECO:0007669"/>
    <property type="project" value="InterPro"/>
</dbReference>
<evidence type="ECO:0000256" key="3">
    <source>
        <dbReference type="ARBA" id="ARBA00023163"/>
    </source>
</evidence>
<dbReference type="InterPro" id="IPR007811">
    <property type="entry name" value="RPC4"/>
</dbReference>
<evidence type="ECO:0000313" key="7">
    <source>
        <dbReference type="Proteomes" id="UP000054988"/>
    </source>
</evidence>
<evidence type="ECO:0000256" key="4">
    <source>
        <dbReference type="ARBA" id="ARBA00023242"/>
    </source>
</evidence>
<feature type="compositionally biased region" description="Polar residues" evidence="5">
    <location>
        <begin position="302"/>
        <end position="320"/>
    </location>
</feature>
<dbReference type="Pfam" id="PF05132">
    <property type="entry name" value="RNA_pol_Rpc4"/>
    <property type="match status" value="1"/>
</dbReference>
<feature type="compositionally biased region" description="Gly residues" evidence="5">
    <location>
        <begin position="1"/>
        <end position="10"/>
    </location>
</feature>
<organism evidence="6 7">
    <name type="scientific">Moniliophthora roreri</name>
    <name type="common">Frosty pod rot fungus</name>
    <name type="synonym">Monilia roreri</name>
    <dbReference type="NCBI Taxonomy" id="221103"/>
    <lineage>
        <taxon>Eukaryota</taxon>
        <taxon>Fungi</taxon>
        <taxon>Dikarya</taxon>
        <taxon>Basidiomycota</taxon>
        <taxon>Agaricomycotina</taxon>
        <taxon>Agaricomycetes</taxon>
        <taxon>Agaricomycetidae</taxon>
        <taxon>Agaricales</taxon>
        <taxon>Marasmiineae</taxon>
        <taxon>Marasmiaceae</taxon>
        <taxon>Moniliophthora</taxon>
    </lineage>
</organism>
<dbReference type="PANTHER" id="PTHR13408:SF0">
    <property type="entry name" value="DNA-DIRECTED RNA POLYMERASE III SUBUNIT RPC4"/>
    <property type="match status" value="1"/>
</dbReference>
<evidence type="ECO:0000256" key="5">
    <source>
        <dbReference type="SAM" id="MobiDB-lite"/>
    </source>
</evidence>
<dbReference type="GO" id="GO:0042797">
    <property type="term" value="P:tRNA transcription by RNA polymerase III"/>
    <property type="evidence" value="ECO:0007669"/>
    <property type="project" value="TreeGrafter"/>
</dbReference>
<comment type="caution">
    <text evidence="6">The sequence shown here is derived from an EMBL/GenBank/DDBJ whole genome shotgun (WGS) entry which is preliminary data.</text>
</comment>
<sequence length="418" mass="44750">MSGAPSGSGSGNPQNSPKPKAISSLAKRPTDVTRSGTQKLKFVPTLPARRKKEEVKPEPQPEAVQPPPTQGRGRGNDAGEGRGRGRGVPRPQQEMTASGPFAMGPTMASGSARRSVPASNFTPIPIPSKGRHTSLGAGLTHTATPSIKVEEGKSKGKAVEEDEVYSDPDDGVEILDMENVQKVDYMAPDVLKEVKHIPKVKKEDSEAPDQAGGVNLSNAIDLSESEEEEEMEDIIDDFGQQVDISDASTDPTLRQDRLYFFQFPSPFPSFELKNMDVDMALEASVSSGAKRVSFAADVKQESSQVLSQTPPQPSTEQKTQPLPALDGVIGKLEVYRSGAVKMRLANGILLDVTAGTQPSFLQHAVSVDMVQNKMTVLGEINKHFTVAPNVDTLLAAMEASETATDSMEGDGLIRMDES</sequence>
<comment type="subcellular location">
    <subcellularLocation>
        <location evidence="1">Nucleus</location>
    </subcellularLocation>
</comment>
<evidence type="ECO:0000313" key="6">
    <source>
        <dbReference type="EMBL" id="KTB41697.1"/>
    </source>
</evidence>
<dbReference type="GO" id="GO:0003677">
    <property type="term" value="F:DNA binding"/>
    <property type="evidence" value="ECO:0007669"/>
    <property type="project" value="InterPro"/>
</dbReference>
<protein>
    <submittedName>
        <fullName evidence="6">Uncharacterized protein</fullName>
    </submittedName>
</protein>
<dbReference type="AlphaFoldDB" id="A0A0W0FZE5"/>
<dbReference type="eggNOG" id="KOG3122">
    <property type="taxonomic scope" value="Eukaryota"/>
</dbReference>
<keyword evidence="4" id="KW-0539">Nucleus</keyword>
<evidence type="ECO:0000256" key="1">
    <source>
        <dbReference type="ARBA" id="ARBA00004123"/>
    </source>
</evidence>
<proteinExistence type="predicted"/>